<evidence type="ECO:0000256" key="2">
    <source>
        <dbReference type="ARBA" id="ARBA00022692"/>
    </source>
</evidence>
<feature type="transmembrane region" description="Helical" evidence="6">
    <location>
        <begin position="365"/>
        <end position="389"/>
    </location>
</feature>
<evidence type="ECO:0000256" key="5">
    <source>
        <dbReference type="SAM" id="MobiDB-lite"/>
    </source>
</evidence>
<dbReference type="Pfam" id="PF03595">
    <property type="entry name" value="SLAC1"/>
    <property type="match status" value="1"/>
</dbReference>
<dbReference type="CDD" id="cd09317">
    <property type="entry name" value="TDT_Mae1_like"/>
    <property type="match status" value="1"/>
</dbReference>
<dbReference type="Gene3D" id="1.50.10.150">
    <property type="entry name" value="Voltage-dependent anion channel"/>
    <property type="match status" value="1"/>
</dbReference>
<evidence type="ECO:0000256" key="6">
    <source>
        <dbReference type="SAM" id="Phobius"/>
    </source>
</evidence>
<dbReference type="PANTHER" id="PTHR31162">
    <property type="entry name" value="MALIC ACID TRANSPORT PROTEIN-RELATED"/>
    <property type="match status" value="1"/>
</dbReference>
<feature type="transmembrane region" description="Helical" evidence="6">
    <location>
        <begin position="76"/>
        <end position="96"/>
    </location>
</feature>
<evidence type="ECO:0000256" key="1">
    <source>
        <dbReference type="ARBA" id="ARBA00004141"/>
    </source>
</evidence>
<sequence>MANANHSDMAEHNGQLENGHSHPTEKPVEDVKTKYTWGTWIVERFNWSYFTCTQSTGGIAIALSECPKQFDGLQTIGLIVFIFNIVLFFFFTSLMITRWTLKPSKFKECFTSPPECYFYPPFWLTVATIIICMQRYGVSHAGPWLIVAIRVCFWIYAAVVFLSSVIHIVVLCKHTPVQAIQMNPAWFLLIFYVMLVGTVAGSIAMSQPPHHRIPIIVAGVAYQGAGWIVSLLFFPWYMAVLFEKGWPDPSQRPGLFMPIGSVGYTIIALIGCARAAPAGYGYFADPVVTQVVVIMATWASIFMWLFALWIFGLAFCISVAEIIVRKEGRWTMPMSFKNSWWGMIFPNAGFAIGTAFIGQELQSNAIAWVATSMIILLVTFWLFDLALMFKTIYISLH</sequence>
<keyword evidence="2 6" id="KW-0812">Transmembrane</keyword>
<dbReference type="InterPro" id="IPR004695">
    <property type="entry name" value="SLAC1/Mae1/Ssu1/TehA"/>
</dbReference>
<name>A0A4U7B810_9PEZI</name>
<feature type="transmembrane region" description="Helical" evidence="6">
    <location>
        <begin position="144"/>
        <end position="172"/>
    </location>
</feature>
<dbReference type="GO" id="GO:0015140">
    <property type="term" value="F:malate transmembrane transporter activity"/>
    <property type="evidence" value="ECO:0007669"/>
    <property type="project" value="InterPro"/>
</dbReference>
<dbReference type="AlphaFoldDB" id="A0A4U7B810"/>
<keyword evidence="3 6" id="KW-1133">Transmembrane helix</keyword>
<evidence type="ECO:0000313" key="7">
    <source>
        <dbReference type="EMBL" id="TKX27643.1"/>
    </source>
</evidence>
<feature type="transmembrane region" description="Helical" evidence="6">
    <location>
        <begin position="117"/>
        <end position="138"/>
    </location>
</feature>
<dbReference type="EMBL" id="PTQR01000002">
    <property type="protein sequence ID" value="TKX27643.1"/>
    <property type="molecule type" value="Genomic_DNA"/>
</dbReference>
<dbReference type="Proteomes" id="UP000308133">
    <property type="component" value="Unassembled WGS sequence"/>
</dbReference>
<dbReference type="InterPro" id="IPR030185">
    <property type="entry name" value="Mae1"/>
</dbReference>
<feature type="region of interest" description="Disordered" evidence="5">
    <location>
        <begin position="1"/>
        <end position="27"/>
    </location>
</feature>
<feature type="transmembrane region" description="Helical" evidence="6">
    <location>
        <begin position="296"/>
        <end position="320"/>
    </location>
</feature>
<comment type="caution">
    <text evidence="7">The sequence shown here is derived from an EMBL/GenBank/DDBJ whole genome shotgun (WGS) entry which is preliminary data.</text>
</comment>
<organism evidence="7 8">
    <name type="scientific">Elsinoe australis</name>
    <dbReference type="NCBI Taxonomy" id="40998"/>
    <lineage>
        <taxon>Eukaryota</taxon>
        <taxon>Fungi</taxon>
        <taxon>Dikarya</taxon>
        <taxon>Ascomycota</taxon>
        <taxon>Pezizomycotina</taxon>
        <taxon>Dothideomycetes</taxon>
        <taxon>Dothideomycetidae</taxon>
        <taxon>Myriangiales</taxon>
        <taxon>Elsinoaceae</taxon>
        <taxon>Elsinoe</taxon>
    </lineage>
</organism>
<feature type="transmembrane region" description="Helical" evidence="6">
    <location>
        <begin position="340"/>
        <end position="359"/>
    </location>
</feature>
<comment type="subcellular location">
    <subcellularLocation>
        <location evidence="1">Membrane</location>
        <topology evidence="1">Multi-pass membrane protein</topology>
    </subcellularLocation>
</comment>
<evidence type="ECO:0000256" key="3">
    <source>
        <dbReference type="ARBA" id="ARBA00022989"/>
    </source>
</evidence>
<feature type="transmembrane region" description="Helical" evidence="6">
    <location>
        <begin position="184"/>
        <end position="204"/>
    </location>
</feature>
<evidence type="ECO:0000256" key="4">
    <source>
        <dbReference type="ARBA" id="ARBA00023136"/>
    </source>
</evidence>
<feature type="transmembrane region" description="Helical" evidence="6">
    <location>
        <begin position="254"/>
        <end position="276"/>
    </location>
</feature>
<proteinExistence type="predicted"/>
<dbReference type="GO" id="GO:0016020">
    <property type="term" value="C:membrane"/>
    <property type="evidence" value="ECO:0007669"/>
    <property type="project" value="UniProtKB-SubCell"/>
</dbReference>
<reference evidence="7 8" key="1">
    <citation type="submission" date="2018-02" db="EMBL/GenBank/DDBJ databases">
        <title>Draft genome sequences of Elsinoe sp., causing black scab on jojoba.</title>
        <authorList>
            <person name="Stodart B."/>
            <person name="Jeffress S."/>
            <person name="Ash G."/>
            <person name="Arun Chinnappa K."/>
        </authorList>
    </citation>
    <scope>NUCLEOTIDE SEQUENCE [LARGE SCALE GENOMIC DNA]</scope>
    <source>
        <strain evidence="7 8">Hillstone_2</strain>
    </source>
</reference>
<dbReference type="InterPro" id="IPR038665">
    <property type="entry name" value="Voltage-dep_anion_channel_sf"/>
</dbReference>
<protein>
    <submittedName>
        <fullName evidence="7">Putative malic acid transport protein</fullName>
    </submittedName>
</protein>
<keyword evidence="4 6" id="KW-0472">Membrane</keyword>
<dbReference type="PANTHER" id="PTHR31162:SF0">
    <property type="entry name" value="MALIC ACID TRANSPORT PROTEIN"/>
    <property type="match status" value="1"/>
</dbReference>
<gene>
    <name evidence="7" type="ORF">C1H76_0067</name>
</gene>
<feature type="transmembrane region" description="Helical" evidence="6">
    <location>
        <begin position="224"/>
        <end position="242"/>
    </location>
</feature>
<accession>A0A4U7B810</accession>
<evidence type="ECO:0000313" key="8">
    <source>
        <dbReference type="Proteomes" id="UP000308133"/>
    </source>
</evidence>